<feature type="short sequence motif" description="Q motif" evidence="5">
    <location>
        <begin position="45"/>
        <end position="73"/>
    </location>
</feature>
<dbReference type="Gene3D" id="3.40.50.300">
    <property type="entry name" value="P-loop containing nucleotide triphosphate hydrolases"/>
    <property type="match status" value="1"/>
</dbReference>
<protein>
    <recommendedName>
        <fullName evidence="6">ATP-dependent RNA helicase</fullName>
        <ecNumber evidence="6">3.6.4.13</ecNumber>
    </recommendedName>
</protein>
<evidence type="ECO:0000313" key="10">
    <source>
        <dbReference type="EMBL" id="KAK9865792.1"/>
    </source>
</evidence>
<evidence type="ECO:0000259" key="9">
    <source>
        <dbReference type="PROSITE" id="PS51195"/>
    </source>
</evidence>
<comment type="catalytic activity">
    <reaction evidence="6">
        <text>ATP + H2O = ADP + phosphate + H(+)</text>
        <dbReference type="Rhea" id="RHEA:13065"/>
        <dbReference type="ChEBI" id="CHEBI:15377"/>
        <dbReference type="ChEBI" id="CHEBI:15378"/>
        <dbReference type="ChEBI" id="CHEBI:30616"/>
        <dbReference type="ChEBI" id="CHEBI:43474"/>
        <dbReference type="ChEBI" id="CHEBI:456216"/>
        <dbReference type="EC" id="3.6.4.13"/>
    </reaction>
</comment>
<evidence type="ECO:0000256" key="4">
    <source>
        <dbReference type="ARBA" id="ARBA00022840"/>
    </source>
</evidence>
<dbReference type="GO" id="GO:0005524">
    <property type="term" value="F:ATP binding"/>
    <property type="evidence" value="ECO:0007669"/>
    <property type="project" value="UniProtKB-UniRule"/>
</dbReference>
<keyword evidence="6" id="KW-0694">RNA-binding</keyword>
<keyword evidence="2 6" id="KW-0378">Hydrolase</keyword>
<dbReference type="InterPro" id="IPR014001">
    <property type="entry name" value="Helicase_ATP-bd"/>
</dbReference>
<evidence type="ECO:0000256" key="6">
    <source>
        <dbReference type="RuleBase" id="RU365068"/>
    </source>
</evidence>
<dbReference type="Proteomes" id="UP001485043">
    <property type="component" value="Unassembled WGS sequence"/>
</dbReference>
<evidence type="ECO:0000256" key="2">
    <source>
        <dbReference type="ARBA" id="ARBA00022801"/>
    </source>
</evidence>
<sequence>MKRPGGGLGKSQPKRTKREADEVSSLESQLGEAAGAPADSQDVAKRFDDLPISEYTKEGLREAGFTRLTAVQRAALLPALCGRDLLGAAKTGSGKTLAFLIPVLEVLYRRRWSSMDGLGALIISPTRELALQIFDELRKVGKQHQFSAGLLIGGKQVKAEQQHVNGMNMLVCTPGRLLQHMDETPGFDCSQLQVLVLDEADRILDMVGECCYAPLLRPGCPCMPPLHQLQSPDFGLQSMITFASVWNHKYRNRCK</sequence>
<dbReference type="InterPro" id="IPR011545">
    <property type="entry name" value="DEAD/DEAH_box_helicase_dom"/>
</dbReference>
<comment type="function">
    <text evidence="6">RNA helicase.</text>
</comment>
<accession>A0AAW1T9N7</accession>
<dbReference type="SUPFAM" id="SSF52540">
    <property type="entry name" value="P-loop containing nucleoside triphosphate hydrolases"/>
    <property type="match status" value="1"/>
</dbReference>
<dbReference type="PROSITE" id="PS51195">
    <property type="entry name" value="Q_MOTIF"/>
    <property type="match status" value="1"/>
</dbReference>
<reference evidence="10 11" key="1">
    <citation type="journal article" date="2024" name="Nat. Commun.">
        <title>Phylogenomics reveals the evolutionary origins of lichenization in chlorophyte algae.</title>
        <authorList>
            <person name="Puginier C."/>
            <person name="Libourel C."/>
            <person name="Otte J."/>
            <person name="Skaloud P."/>
            <person name="Haon M."/>
            <person name="Grisel S."/>
            <person name="Petersen M."/>
            <person name="Berrin J.G."/>
            <person name="Delaux P.M."/>
            <person name="Dal Grande F."/>
            <person name="Keller J."/>
        </authorList>
    </citation>
    <scope>NUCLEOTIDE SEQUENCE [LARGE SCALE GENOMIC DNA]</scope>
    <source>
        <strain evidence="10 11">SAG 2523</strain>
    </source>
</reference>
<dbReference type="InterPro" id="IPR000629">
    <property type="entry name" value="RNA-helicase_DEAD-box_CS"/>
</dbReference>
<dbReference type="InterPro" id="IPR014014">
    <property type="entry name" value="RNA_helicase_DEAD_Q_motif"/>
</dbReference>
<comment type="caution">
    <text evidence="10">The sequence shown here is derived from an EMBL/GenBank/DDBJ whole genome shotgun (WGS) entry which is preliminary data.</text>
</comment>
<dbReference type="Pfam" id="PF00270">
    <property type="entry name" value="DEAD"/>
    <property type="match status" value="1"/>
</dbReference>
<dbReference type="InterPro" id="IPR027417">
    <property type="entry name" value="P-loop_NTPase"/>
</dbReference>
<keyword evidence="3 6" id="KW-0347">Helicase</keyword>
<feature type="domain" description="DEAD-box RNA helicase Q" evidence="9">
    <location>
        <begin position="45"/>
        <end position="73"/>
    </location>
</feature>
<name>A0AAW1T9N7_9CHLO</name>
<organism evidence="10 11">
    <name type="scientific">Apatococcus fuscideae</name>
    <dbReference type="NCBI Taxonomy" id="2026836"/>
    <lineage>
        <taxon>Eukaryota</taxon>
        <taxon>Viridiplantae</taxon>
        <taxon>Chlorophyta</taxon>
        <taxon>core chlorophytes</taxon>
        <taxon>Trebouxiophyceae</taxon>
        <taxon>Chlorellales</taxon>
        <taxon>Chlorellaceae</taxon>
        <taxon>Apatococcus</taxon>
    </lineage>
</organism>
<evidence type="ECO:0000256" key="1">
    <source>
        <dbReference type="ARBA" id="ARBA00022741"/>
    </source>
</evidence>
<keyword evidence="1 6" id="KW-0547">Nucleotide-binding</keyword>
<comment type="domain">
    <text evidence="6">The Q motif is unique to and characteristic of the DEAD box family of RNA helicases and controls ATP binding and hydrolysis.</text>
</comment>
<dbReference type="PROSITE" id="PS51192">
    <property type="entry name" value="HELICASE_ATP_BIND_1"/>
    <property type="match status" value="1"/>
</dbReference>
<proteinExistence type="inferred from homology"/>
<evidence type="ECO:0000256" key="3">
    <source>
        <dbReference type="ARBA" id="ARBA00022806"/>
    </source>
</evidence>
<keyword evidence="4 6" id="KW-0067">ATP-binding</keyword>
<feature type="domain" description="Helicase ATP-binding" evidence="8">
    <location>
        <begin position="76"/>
        <end position="206"/>
    </location>
</feature>
<dbReference type="EC" id="3.6.4.13" evidence="6"/>
<evidence type="ECO:0000256" key="7">
    <source>
        <dbReference type="SAM" id="MobiDB-lite"/>
    </source>
</evidence>
<dbReference type="GO" id="GO:0003724">
    <property type="term" value="F:RNA helicase activity"/>
    <property type="evidence" value="ECO:0007669"/>
    <property type="project" value="UniProtKB-EC"/>
</dbReference>
<dbReference type="PROSITE" id="PS00039">
    <property type="entry name" value="DEAD_ATP_HELICASE"/>
    <property type="match status" value="1"/>
</dbReference>
<dbReference type="PANTHER" id="PTHR24031">
    <property type="entry name" value="RNA HELICASE"/>
    <property type="match status" value="1"/>
</dbReference>
<feature type="region of interest" description="Disordered" evidence="7">
    <location>
        <begin position="1"/>
        <end position="40"/>
    </location>
</feature>
<evidence type="ECO:0000259" key="8">
    <source>
        <dbReference type="PROSITE" id="PS51192"/>
    </source>
</evidence>
<dbReference type="SMART" id="SM00487">
    <property type="entry name" value="DEXDc"/>
    <property type="match status" value="1"/>
</dbReference>
<dbReference type="AlphaFoldDB" id="A0AAW1T9N7"/>
<evidence type="ECO:0000256" key="5">
    <source>
        <dbReference type="PROSITE-ProRule" id="PRU00552"/>
    </source>
</evidence>
<dbReference type="EMBL" id="JALJOV010000217">
    <property type="protein sequence ID" value="KAK9865792.1"/>
    <property type="molecule type" value="Genomic_DNA"/>
</dbReference>
<dbReference type="GO" id="GO:0016787">
    <property type="term" value="F:hydrolase activity"/>
    <property type="evidence" value="ECO:0007669"/>
    <property type="project" value="UniProtKB-KW"/>
</dbReference>
<dbReference type="GO" id="GO:0003723">
    <property type="term" value="F:RNA binding"/>
    <property type="evidence" value="ECO:0007669"/>
    <property type="project" value="UniProtKB-UniRule"/>
</dbReference>
<evidence type="ECO:0000313" key="11">
    <source>
        <dbReference type="Proteomes" id="UP001485043"/>
    </source>
</evidence>
<comment type="similarity">
    <text evidence="6">Belongs to the DEAD box helicase family.</text>
</comment>
<keyword evidence="11" id="KW-1185">Reference proteome</keyword>
<gene>
    <name evidence="10" type="ORF">WJX84_011738</name>
</gene>